<feature type="compositionally biased region" description="Acidic residues" evidence="1">
    <location>
        <begin position="37"/>
        <end position="48"/>
    </location>
</feature>
<accession>A0A1X4H2W8</accession>
<dbReference type="PROSITE" id="PS51257">
    <property type="entry name" value="PROKAR_LIPOPROTEIN"/>
    <property type="match status" value="1"/>
</dbReference>
<feature type="region of interest" description="Disordered" evidence="1">
    <location>
        <begin position="27"/>
        <end position="49"/>
    </location>
</feature>
<proteinExistence type="predicted"/>
<dbReference type="RefSeq" id="WP_080508780.1">
    <property type="nucleotide sequence ID" value="NZ_ATXS01000077.1"/>
</dbReference>
<evidence type="ECO:0000313" key="2">
    <source>
        <dbReference type="EMBL" id="OSP04987.1"/>
    </source>
</evidence>
<evidence type="ECO:0000256" key="1">
    <source>
        <dbReference type="SAM" id="MobiDB-lite"/>
    </source>
</evidence>
<evidence type="ECO:0000313" key="3">
    <source>
        <dbReference type="Proteomes" id="UP000193587"/>
    </source>
</evidence>
<organism evidence="2 3">
    <name type="scientific">Halorubrum ezzemoulense DSM 17463</name>
    <dbReference type="NCBI Taxonomy" id="1121945"/>
    <lineage>
        <taxon>Archaea</taxon>
        <taxon>Methanobacteriati</taxon>
        <taxon>Methanobacteriota</taxon>
        <taxon>Stenosarchaea group</taxon>
        <taxon>Halobacteria</taxon>
        <taxon>Halobacteriales</taxon>
        <taxon>Haloferacaceae</taxon>
        <taxon>Halorubrum</taxon>
    </lineage>
</organism>
<dbReference type="AlphaFoldDB" id="A0A1X4H2W8"/>
<comment type="caution">
    <text evidence="2">The sequence shown here is derived from an EMBL/GenBank/DDBJ whole genome shotgun (WGS) entry which is preliminary data.</text>
</comment>
<dbReference type="EMBL" id="NEDJ01000029">
    <property type="protein sequence ID" value="OSP04987.1"/>
    <property type="molecule type" value="Genomic_DNA"/>
</dbReference>
<reference evidence="2 3" key="1">
    <citation type="submission" date="2017-04" db="EMBL/GenBank/DDBJ databases">
        <title>MLSA of the genus Halorubrum.</title>
        <authorList>
            <person name="De La Haba R."/>
            <person name="Sanchez-Porro C."/>
            <person name="Infante-Dominguez C."/>
            <person name="Ventosa A."/>
        </authorList>
    </citation>
    <scope>NUCLEOTIDE SEQUENCE [LARGE SCALE GENOMIC DNA]</scope>
    <source>
        <strain evidence="2 3">DSM 17463</strain>
    </source>
</reference>
<gene>
    <name evidence="2" type="ORF">B9H04_09495</name>
</gene>
<sequence>MNASRRNVLAATVTGSTLGLAGCGDLAGSDGNVTEQTDAEEGGTENDNEASATIALDVQDEIQEAQEEIGTRVQEENLSREDAQVEFRDAQIEIISAAIEDVRTYAADAEGLTVQNTNEQVGAVLVSGPAAAVLGTLDADPVNSLLSASDFPAPQEGGQPNGS</sequence>
<name>A0A1X4H2W8_HALEZ</name>
<protein>
    <submittedName>
        <fullName evidence="2">Uncharacterized protein</fullName>
    </submittedName>
</protein>
<dbReference type="Proteomes" id="UP000193587">
    <property type="component" value="Unassembled WGS sequence"/>
</dbReference>